<dbReference type="AlphaFoldDB" id="A0A392SFD8"/>
<reference evidence="1 2" key="1">
    <citation type="journal article" date="2018" name="Front. Plant Sci.">
        <title>Red Clover (Trifolium pratense) and Zigzag Clover (T. medium) - A Picture of Genomic Similarities and Differences.</title>
        <authorList>
            <person name="Dluhosova J."/>
            <person name="Istvanek J."/>
            <person name="Nedelnik J."/>
            <person name="Repkova J."/>
        </authorList>
    </citation>
    <scope>NUCLEOTIDE SEQUENCE [LARGE SCALE GENOMIC DNA]</scope>
    <source>
        <strain evidence="2">cv. 10/8</strain>
        <tissue evidence="1">Leaf</tissue>
    </source>
</reference>
<name>A0A392SFD8_9FABA</name>
<sequence length="46" mass="4977">MANFMKDGGATAPYSDMAVPHAGLYFDKVTELALNEPDSVLFKEAL</sequence>
<dbReference type="Proteomes" id="UP000265520">
    <property type="component" value="Unassembled WGS sequence"/>
</dbReference>
<dbReference type="EMBL" id="LXQA010371568">
    <property type="protein sequence ID" value="MCI47369.1"/>
    <property type="molecule type" value="Genomic_DNA"/>
</dbReference>
<accession>A0A392SFD8</accession>
<proteinExistence type="predicted"/>
<evidence type="ECO:0000313" key="1">
    <source>
        <dbReference type="EMBL" id="MCI47369.1"/>
    </source>
</evidence>
<comment type="caution">
    <text evidence="1">The sequence shown here is derived from an EMBL/GenBank/DDBJ whole genome shotgun (WGS) entry which is preliminary data.</text>
</comment>
<feature type="non-terminal residue" evidence="1">
    <location>
        <position position="46"/>
    </location>
</feature>
<evidence type="ECO:0000313" key="2">
    <source>
        <dbReference type="Proteomes" id="UP000265520"/>
    </source>
</evidence>
<organism evidence="1 2">
    <name type="scientific">Trifolium medium</name>
    <dbReference type="NCBI Taxonomy" id="97028"/>
    <lineage>
        <taxon>Eukaryota</taxon>
        <taxon>Viridiplantae</taxon>
        <taxon>Streptophyta</taxon>
        <taxon>Embryophyta</taxon>
        <taxon>Tracheophyta</taxon>
        <taxon>Spermatophyta</taxon>
        <taxon>Magnoliopsida</taxon>
        <taxon>eudicotyledons</taxon>
        <taxon>Gunneridae</taxon>
        <taxon>Pentapetalae</taxon>
        <taxon>rosids</taxon>
        <taxon>fabids</taxon>
        <taxon>Fabales</taxon>
        <taxon>Fabaceae</taxon>
        <taxon>Papilionoideae</taxon>
        <taxon>50 kb inversion clade</taxon>
        <taxon>NPAAA clade</taxon>
        <taxon>Hologalegina</taxon>
        <taxon>IRL clade</taxon>
        <taxon>Trifolieae</taxon>
        <taxon>Trifolium</taxon>
    </lineage>
</organism>
<keyword evidence="2" id="KW-1185">Reference proteome</keyword>
<protein>
    <submittedName>
        <fullName evidence="1">Uncharacterized protein</fullName>
    </submittedName>
</protein>